<reference evidence="7 8" key="1">
    <citation type="submission" date="2018-03" db="EMBL/GenBank/DDBJ databases">
        <title>Genome sequence of Clostridium luticellarii DSM 29923.</title>
        <authorList>
            <person name="Poehlein A."/>
            <person name="Daniel R."/>
        </authorList>
    </citation>
    <scope>NUCLEOTIDE SEQUENCE [LARGE SCALE GENOMIC DNA]</scope>
    <source>
        <strain evidence="7 8">DSM 29923</strain>
    </source>
</reference>
<dbReference type="SUPFAM" id="SSF55174">
    <property type="entry name" value="Alpha-L RNA-binding motif"/>
    <property type="match status" value="1"/>
</dbReference>
<dbReference type="CDD" id="cd00165">
    <property type="entry name" value="S4"/>
    <property type="match status" value="1"/>
</dbReference>
<dbReference type="GO" id="GO:0000455">
    <property type="term" value="P:enzyme-directed rRNA pseudouridine synthesis"/>
    <property type="evidence" value="ECO:0007669"/>
    <property type="project" value="UniProtKB-ARBA"/>
</dbReference>
<dbReference type="GO" id="GO:0120159">
    <property type="term" value="F:rRNA pseudouridine synthase activity"/>
    <property type="evidence" value="ECO:0007669"/>
    <property type="project" value="UniProtKB-ARBA"/>
</dbReference>
<comment type="caution">
    <text evidence="7">The sequence shown here is derived from an EMBL/GenBank/DDBJ whole genome shotgun (WGS) entry which is preliminary data.</text>
</comment>
<evidence type="ECO:0000313" key="8">
    <source>
        <dbReference type="Proteomes" id="UP000237798"/>
    </source>
</evidence>
<evidence type="ECO:0000256" key="1">
    <source>
        <dbReference type="ARBA" id="ARBA00008348"/>
    </source>
</evidence>
<dbReference type="RefSeq" id="WP_106007610.1">
    <property type="nucleotide sequence ID" value="NZ_PVXP01000001.1"/>
</dbReference>
<dbReference type="CDD" id="cd02553">
    <property type="entry name" value="PseudoU_synth_RsuA"/>
    <property type="match status" value="1"/>
</dbReference>
<dbReference type="SUPFAM" id="SSF55120">
    <property type="entry name" value="Pseudouridine synthase"/>
    <property type="match status" value="1"/>
</dbReference>
<dbReference type="OrthoDB" id="9807213at2"/>
<gene>
    <name evidence="7" type="primary">rluB_1</name>
    <name evidence="7" type="ORF">CLLU_00950</name>
</gene>
<dbReference type="InterPro" id="IPR006145">
    <property type="entry name" value="PsdUridine_synth_RsuA/RluA"/>
</dbReference>
<dbReference type="InterPro" id="IPR036986">
    <property type="entry name" value="S4_RNA-bd_sf"/>
</dbReference>
<dbReference type="EMBL" id="PVXP01000001">
    <property type="protein sequence ID" value="PRR86914.1"/>
    <property type="molecule type" value="Genomic_DNA"/>
</dbReference>
<keyword evidence="2 4" id="KW-0694">RNA-binding</keyword>
<evidence type="ECO:0000256" key="2">
    <source>
        <dbReference type="ARBA" id="ARBA00022884"/>
    </source>
</evidence>
<dbReference type="InterPro" id="IPR050343">
    <property type="entry name" value="RsuA_PseudoU_synthase"/>
</dbReference>
<dbReference type="PANTHER" id="PTHR47683">
    <property type="entry name" value="PSEUDOURIDINE SYNTHASE FAMILY PROTEIN-RELATED"/>
    <property type="match status" value="1"/>
</dbReference>
<dbReference type="InterPro" id="IPR020094">
    <property type="entry name" value="TruA/RsuA/RluB/E/F_N"/>
</dbReference>
<keyword evidence="3 5" id="KW-0413">Isomerase</keyword>
<dbReference type="Gene3D" id="3.30.70.580">
    <property type="entry name" value="Pseudouridine synthase I, catalytic domain, N-terminal subdomain"/>
    <property type="match status" value="1"/>
</dbReference>
<dbReference type="GO" id="GO:0003723">
    <property type="term" value="F:RNA binding"/>
    <property type="evidence" value="ECO:0007669"/>
    <property type="project" value="UniProtKB-KW"/>
</dbReference>
<accession>A0A2T0BSR8</accession>
<evidence type="ECO:0000259" key="6">
    <source>
        <dbReference type="SMART" id="SM00363"/>
    </source>
</evidence>
<dbReference type="Gene3D" id="3.30.70.1560">
    <property type="entry name" value="Alpha-L RNA-binding motif"/>
    <property type="match status" value="1"/>
</dbReference>
<dbReference type="InterPro" id="IPR000748">
    <property type="entry name" value="PsdUridine_synth_RsuA/RluB/E/F"/>
</dbReference>
<comment type="similarity">
    <text evidence="1 5">Belongs to the pseudouridine synthase RsuA family.</text>
</comment>
<dbReference type="Gene3D" id="3.10.290.10">
    <property type="entry name" value="RNA-binding S4 domain"/>
    <property type="match status" value="1"/>
</dbReference>
<dbReference type="InterPro" id="IPR020103">
    <property type="entry name" value="PsdUridine_synth_cat_dom_sf"/>
</dbReference>
<dbReference type="InterPro" id="IPR018496">
    <property type="entry name" value="PsdUridine_synth_RsuA/RluB_CS"/>
</dbReference>
<dbReference type="AlphaFoldDB" id="A0A2T0BSR8"/>
<dbReference type="InterPro" id="IPR002942">
    <property type="entry name" value="S4_RNA-bd"/>
</dbReference>
<evidence type="ECO:0000256" key="3">
    <source>
        <dbReference type="ARBA" id="ARBA00023235"/>
    </source>
</evidence>
<evidence type="ECO:0000256" key="5">
    <source>
        <dbReference type="RuleBase" id="RU003887"/>
    </source>
</evidence>
<dbReference type="FunFam" id="3.30.70.1560:FF:000001">
    <property type="entry name" value="Pseudouridine synthase"/>
    <property type="match status" value="1"/>
</dbReference>
<sequence>MDRLDKVLANLGYGTRKEVKSLIKSGVVKVNGMLARDNSLKIDPANCKIEVAGDNIEYRKNIYILMNKPEGVVSATFDNFDETVIDILEPEYQAFKPFPVGRLDKDTRGLLIITNDGELNHRLISPKNHVDKVYYAEIDKSLDEYDVNRFKNGIVLKDGYKCMPALLHIMESGSDGSRVKVIIQEGKFHQIKRMFNSLGKNVVYLRRIQFGPIKLEDSLDEGKYRELSKEEIEKIKKI</sequence>
<feature type="domain" description="RNA-binding S4" evidence="6">
    <location>
        <begin position="2"/>
        <end position="62"/>
    </location>
</feature>
<proteinExistence type="inferred from homology"/>
<evidence type="ECO:0000313" key="7">
    <source>
        <dbReference type="EMBL" id="PRR86914.1"/>
    </source>
</evidence>
<dbReference type="SMART" id="SM00363">
    <property type="entry name" value="S4"/>
    <property type="match status" value="1"/>
</dbReference>
<protein>
    <recommendedName>
        <fullName evidence="5">Pseudouridine synthase</fullName>
        <ecNumber evidence="5">5.4.99.-</ecNumber>
    </recommendedName>
</protein>
<name>A0A2T0BSR8_9CLOT</name>
<evidence type="ECO:0000256" key="4">
    <source>
        <dbReference type="PROSITE-ProRule" id="PRU00182"/>
    </source>
</evidence>
<keyword evidence="8" id="KW-1185">Reference proteome</keyword>
<dbReference type="Proteomes" id="UP000237798">
    <property type="component" value="Unassembled WGS sequence"/>
</dbReference>
<dbReference type="InterPro" id="IPR042092">
    <property type="entry name" value="PsdUridine_s_RsuA/RluB/E/F_cat"/>
</dbReference>
<dbReference type="Pfam" id="PF00849">
    <property type="entry name" value="PseudoU_synth_2"/>
    <property type="match status" value="1"/>
</dbReference>
<dbReference type="GO" id="GO:0005829">
    <property type="term" value="C:cytosol"/>
    <property type="evidence" value="ECO:0007669"/>
    <property type="project" value="UniProtKB-ARBA"/>
</dbReference>
<dbReference type="PANTHER" id="PTHR47683:SF4">
    <property type="entry name" value="PSEUDOURIDINE SYNTHASE"/>
    <property type="match status" value="1"/>
</dbReference>
<dbReference type="EC" id="5.4.99.-" evidence="5"/>
<dbReference type="Pfam" id="PF01479">
    <property type="entry name" value="S4"/>
    <property type="match status" value="1"/>
</dbReference>
<organism evidence="7 8">
    <name type="scientific">Clostridium luticellarii</name>
    <dbReference type="NCBI Taxonomy" id="1691940"/>
    <lineage>
        <taxon>Bacteria</taxon>
        <taxon>Bacillati</taxon>
        <taxon>Bacillota</taxon>
        <taxon>Clostridia</taxon>
        <taxon>Eubacteriales</taxon>
        <taxon>Clostridiaceae</taxon>
        <taxon>Clostridium</taxon>
    </lineage>
</organism>
<dbReference type="FunFam" id="3.10.290.10:FF:000003">
    <property type="entry name" value="Pseudouridine synthase"/>
    <property type="match status" value="1"/>
</dbReference>
<dbReference type="PROSITE" id="PS01149">
    <property type="entry name" value="PSI_RSU"/>
    <property type="match status" value="1"/>
</dbReference>
<dbReference type="PROSITE" id="PS50889">
    <property type="entry name" value="S4"/>
    <property type="match status" value="1"/>
</dbReference>
<dbReference type="NCBIfam" id="TIGR00093">
    <property type="entry name" value="pseudouridine synthase"/>
    <property type="match status" value="1"/>
</dbReference>